<dbReference type="InterPro" id="IPR056798">
    <property type="entry name" value="ADH_Fe_C"/>
</dbReference>
<dbReference type="Pfam" id="PF25137">
    <property type="entry name" value="ADH_Fe_C"/>
    <property type="match status" value="1"/>
</dbReference>
<dbReference type="PROSITE" id="PS00913">
    <property type="entry name" value="ADH_IRON_1"/>
    <property type="match status" value="1"/>
</dbReference>
<dbReference type="InterPro" id="IPR039697">
    <property type="entry name" value="Alcohol_dehydrogenase_Fe"/>
</dbReference>
<dbReference type="RefSeq" id="WP_341876391.1">
    <property type="nucleotide sequence ID" value="NZ_CP121687.1"/>
</dbReference>
<gene>
    <name evidence="4" type="ORF">QBE51_11405</name>
</gene>
<accession>A0ABZ2Y2H4</accession>
<dbReference type="PANTHER" id="PTHR11496:SF103">
    <property type="entry name" value="DEHYDROGENASE, PUTATIVE-RELATED"/>
    <property type="match status" value="1"/>
</dbReference>
<evidence type="ECO:0000259" key="3">
    <source>
        <dbReference type="Pfam" id="PF25137"/>
    </source>
</evidence>
<organism evidence="4 5">
    <name type="scientific">Defluviitalea saccharophila</name>
    <dbReference type="NCBI Taxonomy" id="879970"/>
    <lineage>
        <taxon>Bacteria</taxon>
        <taxon>Bacillati</taxon>
        <taxon>Bacillota</taxon>
        <taxon>Clostridia</taxon>
        <taxon>Lachnospirales</taxon>
        <taxon>Defluviitaleaceae</taxon>
        <taxon>Defluviitalea</taxon>
    </lineage>
</organism>
<evidence type="ECO:0000256" key="1">
    <source>
        <dbReference type="ARBA" id="ARBA00023002"/>
    </source>
</evidence>
<dbReference type="InterPro" id="IPR001670">
    <property type="entry name" value="ADH_Fe/GldA"/>
</dbReference>
<evidence type="ECO:0000313" key="5">
    <source>
        <dbReference type="Proteomes" id="UP001486565"/>
    </source>
</evidence>
<evidence type="ECO:0000313" key="4">
    <source>
        <dbReference type="EMBL" id="WZL69395.1"/>
    </source>
</evidence>
<dbReference type="Pfam" id="PF00465">
    <property type="entry name" value="Fe-ADH"/>
    <property type="match status" value="1"/>
</dbReference>
<dbReference type="Gene3D" id="1.20.1090.10">
    <property type="entry name" value="Dehydroquinate synthase-like - alpha domain"/>
    <property type="match status" value="1"/>
</dbReference>
<dbReference type="Gene3D" id="3.40.50.1970">
    <property type="match status" value="1"/>
</dbReference>
<dbReference type="CDD" id="cd08181">
    <property type="entry name" value="PPD-like"/>
    <property type="match status" value="1"/>
</dbReference>
<proteinExistence type="predicted"/>
<feature type="domain" description="Fe-containing alcohol dehydrogenase-like C-terminal" evidence="3">
    <location>
        <begin position="186"/>
        <end position="309"/>
    </location>
</feature>
<keyword evidence="1" id="KW-0560">Oxidoreductase</keyword>
<dbReference type="EMBL" id="CP121687">
    <property type="protein sequence ID" value="WZL69395.1"/>
    <property type="molecule type" value="Genomic_DNA"/>
</dbReference>
<keyword evidence="5" id="KW-1185">Reference proteome</keyword>
<reference evidence="4 5" key="1">
    <citation type="submission" date="2023-03" db="EMBL/GenBank/DDBJ databases">
        <title>Novel Species.</title>
        <authorList>
            <person name="Ma S."/>
        </authorList>
    </citation>
    <scope>NUCLEOTIDE SEQUENCE [LARGE SCALE GENOMIC DNA]</scope>
    <source>
        <strain evidence="4 5">LIND6LT2</strain>
    </source>
</reference>
<protein>
    <submittedName>
        <fullName evidence="4">Iron-containing alcohol dehydrogenase family protein</fullName>
    </submittedName>
</protein>
<evidence type="ECO:0000259" key="2">
    <source>
        <dbReference type="Pfam" id="PF00465"/>
    </source>
</evidence>
<name>A0ABZ2Y2H4_9FIRM</name>
<dbReference type="InterPro" id="IPR018211">
    <property type="entry name" value="ADH_Fe_CS"/>
</dbReference>
<sequence>MESFEYLMPTKVLFGKEVIRNHSTLFENYGKKALIVTGRSSARKNGSLQDIVDVLEQNEIAYCIFDEVEENPSMETVQKGGDFGRKEKVDFIIAIGGGSPLDAAKGIDILVANKDSTKEDLFITKPMNTIPLIAVPTTAGTGSETTPYAILTDHQAKTKRNFAHTVFFDIAFLDAKYMMDMPDAITINTAVDALSHLVEGYLTVKANLFSDIWAEKGLSFFSECMEALKNKNFTYEIREKLLLTSTIAGMVIAHSGTSLPHGMGYALTYFHNVAHGRANGLLMKAYLEMHPDKQKVQKILRCLGLDSLEDLGAFLELLLGEKEKITAKEVSEYVEGMISNEAKLKNHPGKVSQEDLYAIYKKSFNIV</sequence>
<feature type="domain" description="Alcohol dehydrogenase iron-type/glycerol dehydrogenase GldA" evidence="2">
    <location>
        <begin position="9"/>
        <end position="174"/>
    </location>
</feature>
<dbReference type="SUPFAM" id="SSF56796">
    <property type="entry name" value="Dehydroquinate synthase-like"/>
    <property type="match status" value="1"/>
</dbReference>
<dbReference type="PANTHER" id="PTHR11496">
    <property type="entry name" value="ALCOHOL DEHYDROGENASE"/>
    <property type="match status" value="1"/>
</dbReference>
<dbReference type="Proteomes" id="UP001486565">
    <property type="component" value="Chromosome"/>
</dbReference>